<keyword evidence="1" id="KW-1133">Transmembrane helix</keyword>
<dbReference type="InterPro" id="IPR052322">
    <property type="entry name" value="Mito_rRNA_Mtase_NSUN4"/>
</dbReference>
<gene>
    <name evidence="2" type="ORF">SVUK_LOCUS9781</name>
</gene>
<reference evidence="2 3" key="1">
    <citation type="submission" date="2018-11" db="EMBL/GenBank/DDBJ databases">
        <authorList>
            <consortium name="Pathogen Informatics"/>
        </authorList>
    </citation>
    <scope>NUCLEOTIDE SEQUENCE [LARGE SCALE GENOMIC DNA]</scope>
</reference>
<dbReference type="InterPro" id="IPR019420">
    <property type="entry name" value="7TM_GPCR_serpentine_rcpt_Srbc"/>
</dbReference>
<dbReference type="Proteomes" id="UP000270094">
    <property type="component" value="Unassembled WGS sequence"/>
</dbReference>
<dbReference type="AlphaFoldDB" id="A0A3P7J2Y9"/>
<keyword evidence="1" id="KW-0472">Membrane</keyword>
<keyword evidence="3" id="KW-1185">Reference proteome</keyword>
<dbReference type="PANTHER" id="PTHR46955">
    <property type="entry name" value="PROTEIN CBG01349-RELATED"/>
    <property type="match status" value="1"/>
</dbReference>
<dbReference type="EMBL" id="UYYB01094637">
    <property type="protein sequence ID" value="VDM74783.1"/>
    <property type="molecule type" value="Genomic_DNA"/>
</dbReference>
<evidence type="ECO:0000256" key="1">
    <source>
        <dbReference type="SAM" id="Phobius"/>
    </source>
</evidence>
<dbReference type="PANTHER" id="PTHR46955:SF3">
    <property type="entry name" value="G_PROTEIN_RECEP_F1_2 DOMAIN-CONTAINING PROTEIN"/>
    <property type="match status" value="1"/>
</dbReference>
<proteinExistence type="predicted"/>
<sequence>MDLDPYFVMFSSIPLVIQMKVNLTLTIAIAFERNLALFSPFLYRKLLSIYFATFSLFLGFLFAACDLMLEFASSPIVRVPNCPALGCFLQDDFRFYWGTSSMFMGSCIIILTTTILVKLRRVEKRLRVARIFLGKESRTCNSLAYLSLNSEMREFAKRLRREVELRLRGARISTVNFALK</sequence>
<protein>
    <submittedName>
        <fullName evidence="2">Uncharacterized protein</fullName>
    </submittedName>
</protein>
<accession>A0A3P7J2Y9</accession>
<feature type="transmembrane region" description="Helical" evidence="1">
    <location>
        <begin position="43"/>
        <end position="64"/>
    </location>
</feature>
<dbReference type="OrthoDB" id="5794962at2759"/>
<dbReference type="SUPFAM" id="SSF81321">
    <property type="entry name" value="Family A G protein-coupled receptor-like"/>
    <property type="match status" value="1"/>
</dbReference>
<organism evidence="2 3">
    <name type="scientific">Strongylus vulgaris</name>
    <name type="common">Blood worm</name>
    <dbReference type="NCBI Taxonomy" id="40348"/>
    <lineage>
        <taxon>Eukaryota</taxon>
        <taxon>Metazoa</taxon>
        <taxon>Ecdysozoa</taxon>
        <taxon>Nematoda</taxon>
        <taxon>Chromadorea</taxon>
        <taxon>Rhabditida</taxon>
        <taxon>Rhabditina</taxon>
        <taxon>Rhabditomorpha</taxon>
        <taxon>Strongyloidea</taxon>
        <taxon>Strongylidae</taxon>
        <taxon>Strongylus</taxon>
    </lineage>
</organism>
<dbReference type="Gene3D" id="1.20.1070.10">
    <property type="entry name" value="Rhodopsin 7-helix transmembrane proteins"/>
    <property type="match status" value="1"/>
</dbReference>
<feature type="transmembrane region" description="Helical" evidence="1">
    <location>
        <begin position="6"/>
        <end position="31"/>
    </location>
</feature>
<evidence type="ECO:0000313" key="3">
    <source>
        <dbReference type="Proteomes" id="UP000270094"/>
    </source>
</evidence>
<feature type="transmembrane region" description="Helical" evidence="1">
    <location>
        <begin position="95"/>
        <end position="117"/>
    </location>
</feature>
<name>A0A3P7J2Y9_STRVU</name>
<evidence type="ECO:0000313" key="2">
    <source>
        <dbReference type="EMBL" id="VDM74783.1"/>
    </source>
</evidence>
<keyword evidence="1" id="KW-0812">Transmembrane</keyword>
<dbReference type="Pfam" id="PF10316">
    <property type="entry name" value="7TM_GPCR_Srbc"/>
    <property type="match status" value="1"/>
</dbReference>